<evidence type="ECO:0000313" key="3">
    <source>
        <dbReference type="EMBL" id="GLC47992.1"/>
    </source>
</evidence>
<sequence length="424" mass="44252">MLLWLANFKLVALCLGRGPLTQPGLTLGQFTALLLWPIIPQTDEDGRVKLVRGGWSRAKLALKRLIWRVPENLAICLVAVFTLTHPLVPLFAKTYSAAFGVCCYCDLWANACAALIILLNRLDVAPSWDRPWLQTSLSNFWSRRWNLPTSSSLKHLVYEPLVEGRLVAGGDGPHTRSKAAAAHTEPAAVDGSQPPAPAAAAGAASHPDHAALAPAGPVSSPTAPAASENEHAATTNGDLDGMGADGVAAAPMKTAEEPTRGSAAAAGSRGRGRGHGGRGSASAVMKIVGLTATFAVSGVMHEVLLSICTGDSSQLGKQVIFFAIQAPLMILEQRLVKALAKARIHLPTWLCIPVASLTLQVPAMFWFWGAYFAAVQPRSSPLAPPPEAVAATATATAAATTLAEGAAAWATGFGLNNVSAKPEL</sequence>
<dbReference type="GO" id="GO:0008374">
    <property type="term" value="F:O-acyltransferase activity"/>
    <property type="evidence" value="ECO:0007669"/>
    <property type="project" value="InterPro"/>
</dbReference>
<evidence type="ECO:0000256" key="1">
    <source>
        <dbReference type="SAM" id="MobiDB-lite"/>
    </source>
</evidence>
<dbReference type="PANTHER" id="PTHR31595">
    <property type="entry name" value="LONG-CHAIN-ALCOHOL O-FATTY-ACYLTRANSFERASE 3-RELATED"/>
    <property type="match status" value="1"/>
</dbReference>
<proteinExistence type="predicted"/>
<feature type="chain" id="PRO_5040766711" description="Wax synthase domain-containing protein" evidence="2">
    <location>
        <begin position="17"/>
        <end position="424"/>
    </location>
</feature>
<keyword evidence="2" id="KW-0732">Signal</keyword>
<reference evidence="3 4" key="1">
    <citation type="journal article" date="2023" name="Commun. Biol.">
        <title>Reorganization of the ancestral sex-determining regions during the evolution of trioecy in Pleodorina starrii.</title>
        <authorList>
            <person name="Takahashi K."/>
            <person name="Suzuki S."/>
            <person name="Kawai-Toyooka H."/>
            <person name="Yamamoto K."/>
            <person name="Hamaji T."/>
            <person name="Ootsuki R."/>
            <person name="Yamaguchi H."/>
            <person name="Kawachi M."/>
            <person name="Higashiyama T."/>
            <person name="Nozaki H."/>
        </authorList>
    </citation>
    <scope>NUCLEOTIDE SEQUENCE [LARGE SCALE GENOMIC DNA]</scope>
    <source>
        <strain evidence="3 4">NIES-4479</strain>
    </source>
</reference>
<feature type="compositionally biased region" description="Low complexity" evidence="1">
    <location>
        <begin position="198"/>
        <end position="215"/>
    </location>
</feature>
<keyword evidence="4" id="KW-1185">Reference proteome</keyword>
<dbReference type="GO" id="GO:0006629">
    <property type="term" value="P:lipid metabolic process"/>
    <property type="evidence" value="ECO:0007669"/>
    <property type="project" value="InterPro"/>
</dbReference>
<gene>
    <name evidence="3" type="primary">PLEST000436</name>
    <name evidence="3" type="ORF">PLESTB_000047300</name>
</gene>
<feature type="signal peptide" evidence="2">
    <location>
        <begin position="1"/>
        <end position="16"/>
    </location>
</feature>
<comment type="caution">
    <text evidence="3">The sequence shown here is derived from an EMBL/GenBank/DDBJ whole genome shotgun (WGS) entry which is preliminary data.</text>
</comment>
<evidence type="ECO:0000256" key="2">
    <source>
        <dbReference type="SAM" id="SignalP"/>
    </source>
</evidence>
<protein>
    <recommendedName>
        <fullName evidence="5">Wax synthase domain-containing protein</fullName>
    </recommendedName>
</protein>
<evidence type="ECO:0008006" key="5">
    <source>
        <dbReference type="Google" id="ProtNLM"/>
    </source>
</evidence>
<dbReference type="InterPro" id="IPR044851">
    <property type="entry name" value="Wax_synthase"/>
</dbReference>
<dbReference type="EMBL" id="BRXU01000001">
    <property type="protein sequence ID" value="GLC47992.1"/>
    <property type="molecule type" value="Genomic_DNA"/>
</dbReference>
<accession>A0A9W6BAB8</accession>
<dbReference type="Proteomes" id="UP001165080">
    <property type="component" value="Unassembled WGS sequence"/>
</dbReference>
<name>A0A9W6BAB8_9CHLO</name>
<feature type="region of interest" description="Disordered" evidence="1">
    <location>
        <begin position="168"/>
        <end position="278"/>
    </location>
</feature>
<organism evidence="3 4">
    <name type="scientific">Pleodorina starrii</name>
    <dbReference type="NCBI Taxonomy" id="330485"/>
    <lineage>
        <taxon>Eukaryota</taxon>
        <taxon>Viridiplantae</taxon>
        <taxon>Chlorophyta</taxon>
        <taxon>core chlorophytes</taxon>
        <taxon>Chlorophyceae</taxon>
        <taxon>CS clade</taxon>
        <taxon>Chlamydomonadales</taxon>
        <taxon>Volvocaceae</taxon>
        <taxon>Pleodorina</taxon>
    </lineage>
</organism>
<evidence type="ECO:0000313" key="4">
    <source>
        <dbReference type="Proteomes" id="UP001165080"/>
    </source>
</evidence>
<dbReference type="AlphaFoldDB" id="A0A9W6BAB8"/>
<dbReference type="PANTHER" id="PTHR31595:SF57">
    <property type="entry name" value="OS04G0481900 PROTEIN"/>
    <property type="match status" value="1"/>
</dbReference>